<reference evidence="3" key="1">
    <citation type="submission" date="2016-08" db="EMBL/GenBank/DDBJ databases">
        <title>Complete genome of Cloacibacillus porcorum.</title>
        <authorList>
            <person name="Looft T."/>
            <person name="Bayles D.O."/>
            <person name="Alt D.P."/>
        </authorList>
    </citation>
    <scope>NUCLEOTIDE SEQUENCE [LARGE SCALE GENOMIC DNA]</scope>
    <source>
        <strain evidence="3">CL-84</strain>
    </source>
</reference>
<dbReference type="OrthoDB" id="9775889at2"/>
<gene>
    <name evidence="3" type="ORF">BED41_12905</name>
</gene>
<dbReference type="InterPro" id="IPR029070">
    <property type="entry name" value="Chitinase_insertion_sf"/>
</dbReference>
<dbReference type="InterPro" id="IPR017853">
    <property type="entry name" value="GH"/>
</dbReference>
<feature type="signal peptide" evidence="1">
    <location>
        <begin position="1"/>
        <end position="28"/>
    </location>
</feature>
<feature type="domain" description="GH18" evidence="2">
    <location>
        <begin position="166"/>
        <end position="481"/>
    </location>
</feature>
<dbReference type="STRING" id="1197717.BED41_12905"/>
<evidence type="ECO:0000313" key="4">
    <source>
        <dbReference type="Proteomes" id="UP000093044"/>
    </source>
</evidence>
<dbReference type="SMART" id="SM00636">
    <property type="entry name" value="Glyco_18"/>
    <property type="match status" value="1"/>
</dbReference>
<feature type="chain" id="PRO_5008538997" description="GH18 domain-containing protein" evidence="1">
    <location>
        <begin position="29"/>
        <end position="481"/>
    </location>
</feature>
<dbReference type="GO" id="GO:0005975">
    <property type="term" value="P:carbohydrate metabolic process"/>
    <property type="evidence" value="ECO:0007669"/>
    <property type="project" value="InterPro"/>
</dbReference>
<dbReference type="GO" id="GO:0008061">
    <property type="term" value="F:chitin binding"/>
    <property type="evidence" value="ECO:0007669"/>
    <property type="project" value="InterPro"/>
</dbReference>
<sequence length="481" mass="52996">MKCPLVRFLKVLLLTVLVSVPFNGAAFAAEGDEPVEIYFESQSGVQPDLLGTAFFRAGALWVPAEALRLMGVPLEDGPNNKGFYIGVTDPAQRFDSPVLAQLAGRQIALYFPSLSVEGVSYFNMSGMQNLTNLDFRRENGSVVFTPNDSVRGYVQSGAVELPPISGKLTMTWEHVTLDNPNLGAQNAIPGLDVLSPTWFNLMDANGGMANRASAAYVESAHRRGYRVWGLVSNSFNAAMTTAFFKNARAMNLFMARLIIYAKLYGLDGVNIDFEGMNEADRAQFVRFVARISELLRPEGLTLSVDVFIPANTKSSRSHDRGELAKYVDYVMLMAYDEHWRTSPRAGSVASMPWVTKAVEGTLAEGVPPSKLVLGVPFYMRRWEETKANGGVKVKGYTLTMAEAEELAAKRGAQMQWLETPGQYYFTYVANGKVQKVWVENAASIERKLSLVGKYGLAGMAGWRKGHEKPEVWDTISSLMGK</sequence>
<dbReference type="PROSITE" id="PS51910">
    <property type="entry name" value="GH18_2"/>
    <property type="match status" value="1"/>
</dbReference>
<dbReference type="AlphaFoldDB" id="A0A1B2I7J4"/>
<dbReference type="Proteomes" id="UP000093044">
    <property type="component" value="Chromosome"/>
</dbReference>
<evidence type="ECO:0000259" key="2">
    <source>
        <dbReference type="PROSITE" id="PS51910"/>
    </source>
</evidence>
<evidence type="ECO:0000256" key="1">
    <source>
        <dbReference type="SAM" id="SignalP"/>
    </source>
</evidence>
<dbReference type="Pfam" id="PF00704">
    <property type="entry name" value="Glyco_hydro_18"/>
    <property type="match status" value="1"/>
</dbReference>
<dbReference type="GeneID" id="83058744"/>
<name>A0A1B2I7J4_9BACT</name>
<dbReference type="InterPro" id="IPR001223">
    <property type="entry name" value="Glyco_hydro18_cat"/>
</dbReference>
<organism evidence="3 4">
    <name type="scientific">Cloacibacillus porcorum</name>
    <dbReference type="NCBI Taxonomy" id="1197717"/>
    <lineage>
        <taxon>Bacteria</taxon>
        <taxon>Thermotogati</taxon>
        <taxon>Synergistota</taxon>
        <taxon>Synergistia</taxon>
        <taxon>Synergistales</taxon>
        <taxon>Synergistaceae</taxon>
        <taxon>Cloacibacillus</taxon>
    </lineage>
</organism>
<proteinExistence type="predicted"/>
<dbReference type="SUPFAM" id="SSF51445">
    <property type="entry name" value="(Trans)glycosidases"/>
    <property type="match status" value="1"/>
</dbReference>
<dbReference type="Gene3D" id="3.20.20.80">
    <property type="entry name" value="Glycosidases"/>
    <property type="match status" value="1"/>
</dbReference>
<keyword evidence="4" id="KW-1185">Reference proteome</keyword>
<keyword evidence="1" id="KW-0732">Signal</keyword>
<dbReference type="EMBL" id="CP016757">
    <property type="protein sequence ID" value="ANZ45907.1"/>
    <property type="molecule type" value="Genomic_DNA"/>
</dbReference>
<evidence type="ECO:0000313" key="3">
    <source>
        <dbReference type="EMBL" id="ANZ45907.1"/>
    </source>
</evidence>
<dbReference type="KEGG" id="cpor:BED41_12905"/>
<protein>
    <recommendedName>
        <fullName evidence="2">GH18 domain-containing protein</fullName>
    </recommendedName>
</protein>
<dbReference type="PANTHER" id="PTHR46066:SF2">
    <property type="entry name" value="CHITINASE DOMAIN-CONTAINING PROTEIN 1"/>
    <property type="match status" value="1"/>
</dbReference>
<dbReference type="InterPro" id="IPR011583">
    <property type="entry name" value="Chitinase_II/V-like_cat"/>
</dbReference>
<dbReference type="PANTHER" id="PTHR46066">
    <property type="entry name" value="CHITINASE DOMAIN-CONTAINING PROTEIN 1 FAMILY MEMBER"/>
    <property type="match status" value="1"/>
</dbReference>
<dbReference type="RefSeq" id="WP_066747078.1">
    <property type="nucleotide sequence ID" value="NZ_CP016757.1"/>
</dbReference>
<accession>A0A1B2I7J4</accession>
<dbReference type="Gene3D" id="3.10.50.10">
    <property type="match status" value="1"/>
</dbReference>